<reference evidence="2 3" key="1">
    <citation type="journal article" date="2015" name="Genome Biol. Evol.">
        <title>Phylogenomic analyses indicate that early fungi evolved digesting cell walls of algal ancestors of land plants.</title>
        <authorList>
            <person name="Chang Y."/>
            <person name="Wang S."/>
            <person name="Sekimoto S."/>
            <person name="Aerts A.L."/>
            <person name="Choi C."/>
            <person name="Clum A."/>
            <person name="LaButti K.M."/>
            <person name="Lindquist E.A."/>
            <person name="Yee Ngan C."/>
            <person name="Ohm R.A."/>
            <person name="Salamov A.A."/>
            <person name="Grigoriev I.V."/>
            <person name="Spatafora J.W."/>
            <person name="Berbee M.L."/>
        </authorList>
    </citation>
    <scope>NUCLEOTIDE SEQUENCE [LARGE SCALE GENOMIC DNA]</scope>
    <source>
        <strain evidence="2 3">NRRL 1564</strain>
    </source>
</reference>
<feature type="compositionally biased region" description="Basic and acidic residues" evidence="1">
    <location>
        <begin position="588"/>
        <end position="605"/>
    </location>
</feature>
<proteinExistence type="predicted"/>
<feature type="compositionally biased region" description="Acidic residues" evidence="1">
    <location>
        <begin position="1002"/>
        <end position="1011"/>
    </location>
</feature>
<evidence type="ECO:0000256" key="1">
    <source>
        <dbReference type="SAM" id="MobiDB-lite"/>
    </source>
</evidence>
<feature type="region of interest" description="Disordered" evidence="1">
    <location>
        <begin position="362"/>
        <end position="432"/>
    </location>
</feature>
<feature type="region of interest" description="Disordered" evidence="1">
    <location>
        <begin position="1"/>
        <end position="36"/>
    </location>
</feature>
<feature type="compositionally biased region" description="Polar residues" evidence="1">
    <location>
        <begin position="410"/>
        <end position="421"/>
    </location>
</feature>
<feature type="compositionally biased region" description="Polar residues" evidence="1">
    <location>
        <begin position="659"/>
        <end position="674"/>
    </location>
</feature>
<feature type="compositionally biased region" description="Basic and acidic residues" evidence="1">
    <location>
        <begin position="363"/>
        <end position="377"/>
    </location>
</feature>
<name>A0A2G5BKV5_COERN</name>
<keyword evidence="3" id="KW-1185">Reference proteome</keyword>
<feature type="region of interest" description="Disordered" evidence="1">
    <location>
        <begin position="923"/>
        <end position="1053"/>
    </location>
</feature>
<dbReference type="GO" id="GO:0046982">
    <property type="term" value="F:protein heterodimerization activity"/>
    <property type="evidence" value="ECO:0007669"/>
    <property type="project" value="InterPro"/>
</dbReference>
<dbReference type="AlphaFoldDB" id="A0A2G5BKV5"/>
<dbReference type="Proteomes" id="UP000242474">
    <property type="component" value="Unassembled WGS sequence"/>
</dbReference>
<dbReference type="InterPro" id="IPR009072">
    <property type="entry name" value="Histone-fold"/>
</dbReference>
<dbReference type="Gene3D" id="1.10.20.10">
    <property type="entry name" value="Histone, subunit A"/>
    <property type="match status" value="1"/>
</dbReference>
<feature type="compositionally biased region" description="Polar residues" evidence="1">
    <location>
        <begin position="385"/>
        <end position="397"/>
    </location>
</feature>
<dbReference type="CDD" id="cd00076">
    <property type="entry name" value="HFD_SF"/>
    <property type="match status" value="1"/>
</dbReference>
<evidence type="ECO:0008006" key="4">
    <source>
        <dbReference type="Google" id="ProtNLM"/>
    </source>
</evidence>
<evidence type="ECO:0000313" key="2">
    <source>
        <dbReference type="EMBL" id="PIA19602.1"/>
    </source>
</evidence>
<protein>
    <recommendedName>
        <fullName evidence="4">Bromodomain associated domain-containing protein</fullName>
    </recommendedName>
</protein>
<feature type="compositionally biased region" description="Acidic residues" evidence="1">
    <location>
        <begin position="577"/>
        <end position="587"/>
    </location>
</feature>
<feature type="compositionally biased region" description="Low complexity" evidence="1">
    <location>
        <begin position="964"/>
        <end position="973"/>
    </location>
</feature>
<feature type="region of interest" description="Disordered" evidence="1">
    <location>
        <begin position="572"/>
        <end position="605"/>
    </location>
</feature>
<accession>A0A2G5BKV5</accession>
<dbReference type="OrthoDB" id="436852at2759"/>
<sequence>MSKSVASSIAGDRHLSNSCSDHRKVNVQSPGPMAGILMSTHHAENSVDQLSSQKATSPYHYSSHKDDIVSVSDARTLQRGTFADMNANTVSNADTLGIDRGPTNQQLLSQDISRTPDTRVAGMAHTGIPGKSNGTNGRLAYWNARERASAQMSKHLEGRSAHKRRIQDARTTAKPHKPLVNSRLFSSVYSSDPTHSHYEKAMRRSAHHVVAATTLFDSVSSGALAILADIARLYLMRLGEACKARADLANRTEPNIYDLLDSDSLDLSVDLDALQEWVDDWKTDVGEVVNGATSKTRDSIVSATNNGLCSMAGVNNGAVGHDDMDTLTNGLDLHNLMFDWPNMVDNIDGIIPAHLPPLVPLSDHSDTELPEHRKDETADIGASLTPPTTESHTTDNNRPPLPDADGTPVAASTPNGNTSYTDGMMSPESDNEETPESVAAHMLHLASSSLSRLNPQIGSNKALSAFFQPSSKLDPTCNLNDIIPSFEVPDSGFVSASEVIQNHLSHIEKLEPGSPMFLINDSAQRDALGDSEVPWRQARDRLYSDMYDAIAAQAVEEMNNAPVPMRRRRISNAFEDKDSDADDDEEAMREHKKESLVEQRASGDRERTIENANHDDEHVHESDVDISIDADVMDIDMDMGMDIDIDLGVDAVNGFSEARASQNDGYSAEKQTTFAPKEDDEDEYLEPVALPISNGLRGSGVSHWSNEWFSAAMAKRLSTITAQDITPCDSLFLSNPSTNQRNVVDEVARAFVDSEGGGHLHETTPIEGFGPSANTYTVPTASGSALRWVLHHIMQTKGVKTVDSLYTGRSSLAGGVSGDGVSQYVTRMCSLIRGSAEEEAELVVSGAIRRANDRIGTQWADRKINPGVGDLMEQLVSGAEKRIPWAQERFDIHVLESHIAGRPPQPAVVKPEPVVNALVAPTTPSIAPATSPSATPVSEHGGGDNNNGPGEKFAEDPLEKEKQQLSSQEQPQQRITEAQQEGNGDQDLQQPGPKEEPYADAQDLDQPDVEEGPLPAFQEQGEQQYPAHSEQLQSSSEVEQEQKPSEQRQSSLL</sequence>
<feature type="compositionally biased region" description="Polar residues" evidence="1">
    <location>
        <begin position="974"/>
        <end position="989"/>
    </location>
</feature>
<feature type="compositionally biased region" description="Basic and acidic residues" evidence="1">
    <location>
        <begin position="952"/>
        <end position="963"/>
    </location>
</feature>
<gene>
    <name evidence="2" type="ORF">COEREDRAFT_78926</name>
</gene>
<evidence type="ECO:0000313" key="3">
    <source>
        <dbReference type="Proteomes" id="UP000242474"/>
    </source>
</evidence>
<feature type="compositionally biased region" description="Low complexity" evidence="1">
    <location>
        <begin position="923"/>
        <end position="938"/>
    </location>
</feature>
<organism evidence="2 3">
    <name type="scientific">Coemansia reversa (strain ATCC 12441 / NRRL 1564)</name>
    <dbReference type="NCBI Taxonomy" id="763665"/>
    <lineage>
        <taxon>Eukaryota</taxon>
        <taxon>Fungi</taxon>
        <taxon>Fungi incertae sedis</taxon>
        <taxon>Zoopagomycota</taxon>
        <taxon>Kickxellomycotina</taxon>
        <taxon>Kickxellomycetes</taxon>
        <taxon>Kickxellales</taxon>
        <taxon>Kickxellaceae</taxon>
        <taxon>Coemansia</taxon>
    </lineage>
</organism>
<feature type="region of interest" description="Disordered" evidence="1">
    <location>
        <begin position="659"/>
        <end position="681"/>
    </location>
</feature>
<feature type="compositionally biased region" description="Basic and acidic residues" evidence="1">
    <location>
        <begin position="11"/>
        <end position="24"/>
    </location>
</feature>
<dbReference type="EMBL" id="KZ303486">
    <property type="protein sequence ID" value="PIA19602.1"/>
    <property type="molecule type" value="Genomic_DNA"/>
</dbReference>